<keyword evidence="2" id="KW-0812">Transmembrane</keyword>
<feature type="compositionally biased region" description="Pro residues" evidence="1">
    <location>
        <begin position="7"/>
        <end position="17"/>
    </location>
</feature>
<sequence>MTVIPELRPPGPPPPAVPSGAAPRAARRIPDLHRLVPDLHRRGLVLLRLGLGAVYIWFGVLKVLDRSPAAVLVTGTIPGHPGGWVVPVLGGVEVLLGFWLLTGRALVAALPVLGAHLCGTFGVLLLMPGSAFQGGNPLMLTMVGEFVVKNLVLLAAVLVVTTGTRRRPAATAPVD</sequence>
<feature type="transmembrane region" description="Helical" evidence="2">
    <location>
        <begin position="44"/>
        <end position="64"/>
    </location>
</feature>
<feature type="transmembrane region" description="Helical" evidence="2">
    <location>
        <begin position="108"/>
        <end position="127"/>
    </location>
</feature>
<evidence type="ECO:0000256" key="2">
    <source>
        <dbReference type="SAM" id="Phobius"/>
    </source>
</evidence>
<comment type="caution">
    <text evidence="3">The sequence shown here is derived from an EMBL/GenBank/DDBJ whole genome shotgun (WGS) entry which is preliminary data.</text>
</comment>
<keyword evidence="2" id="KW-0472">Membrane</keyword>
<evidence type="ECO:0000313" key="4">
    <source>
        <dbReference type="Proteomes" id="UP001596435"/>
    </source>
</evidence>
<protein>
    <recommendedName>
        <fullName evidence="5">DoxX family protein</fullName>
    </recommendedName>
</protein>
<feature type="region of interest" description="Disordered" evidence="1">
    <location>
        <begin position="1"/>
        <end position="22"/>
    </location>
</feature>
<dbReference type="EMBL" id="JBHTAJ010000014">
    <property type="protein sequence ID" value="MFC7179877.1"/>
    <property type="molecule type" value="Genomic_DNA"/>
</dbReference>
<organism evidence="3 4">
    <name type="scientific">Kitasatospora paranensis</name>
    <dbReference type="NCBI Taxonomy" id="258053"/>
    <lineage>
        <taxon>Bacteria</taxon>
        <taxon>Bacillati</taxon>
        <taxon>Actinomycetota</taxon>
        <taxon>Actinomycetes</taxon>
        <taxon>Kitasatosporales</taxon>
        <taxon>Streptomycetaceae</taxon>
        <taxon>Kitasatospora</taxon>
    </lineage>
</organism>
<reference evidence="4" key="1">
    <citation type="journal article" date="2019" name="Int. J. Syst. Evol. Microbiol.">
        <title>The Global Catalogue of Microorganisms (GCM) 10K type strain sequencing project: providing services to taxonomists for standard genome sequencing and annotation.</title>
        <authorList>
            <consortium name="The Broad Institute Genomics Platform"/>
            <consortium name="The Broad Institute Genome Sequencing Center for Infectious Disease"/>
            <person name="Wu L."/>
            <person name="Ma J."/>
        </authorList>
    </citation>
    <scope>NUCLEOTIDE SEQUENCE [LARGE SCALE GENOMIC DNA]</scope>
    <source>
        <strain evidence="4">CGMCC 1.12859</strain>
    </source>
</reference>
<evidence type="ECO:0000313" key="3">
    <source>
        <dbReference type="EMBL" id="MFC7179877.1"/>
    </source>
</evidence>
<name>A0ABW2FUR1_9ACTN</name>
<keyword evidence="2" id="KW-1133">Transmembrane helix</keyword>
<evidence type="ECO:0000256" key="1">
    <source>
        <dbReference type="SAM" id="MobiDB-lite"/>
    </source>
</evidence>
<dbReference type="Proteomes" id="UP001596435">
    <property type="component" value="Unassembled WGS sequence"/>
</dbReference>
<evidence type="ECO:0008006" key="5">
    <source>
        <dbReference type="Google" id="ProtNLM"/>
    </source>
</evidence>
<keyword evidence="4" id="KW-1185">Reference proteome</keyword>
<accession>A0ABW2FUR1</accession>
<gene>
    <name evidence="3" type="ORF">ACFQMG_09935</name>
</gene>
<proteinExistence type="predicted"/>
<feature type="transmembrane region" description="Helical" evidence="2">
    <location>
        <begin position="139"/>
        <end position="160"/>
    </location>
</feature>
<feature type="transmembrane region" description="Helical" evidence="2">
    <location>
        <begin position="84"/>
        <end position="101"/>
    </location>
</feature>
<dbReference type="RefSeq" id="WP_345706653.1">
    <property type="nucleotide sequence ID" value="NZ_BAABKV010000001.1"/>
</dbReference>